<keyword evidence="1" id="KW-0433">Leucine-rich repeat</keyword>
<reference evidence="6" key="1">
    <citation type="journal article" date="2021" name="Microorganisms">
        <title>The Ever-Expanding Pseudomonas Genus: Description of 43 New Species and Partition of the Pseudomonas putida Group.</title>
        <authorList>
            <person name="Girard L."/>
            <person name="Lood C."/>
            <person name="Hofte M."/>
            <person name="Vandamme P."/>
            <person name="Rokni-Zadeh H."/>
            <person name="van Noort V."/>
            <person name="Lavigne R."/>
            <person name="De Mot R."/>
        </authorList>
    </citation>
    <scope>NUCLEOTIDE SEQUENCE</scope>
    <source>
        <strain evidence="6">COW40</strain>
    </source>
</reference>
<evidence type="ECO:0000313" key="6">
    <source>
        <dbReference type="EMBL" id="QXH49393.1"/>
    </source>
</evidence>
<keyword evidence="4" id="KW-0964">Secreted</keyword>
<dbReference type="PANTHER" id="PTHR47114:SF2">
    <property type="entry name" value="OLIGODENDROCYTE-MYELIN GLYCOPROTEIN"/>
    <property type="match status" value="1"/>
</dbReference>
<keyword evidence="3 4" id="KW-0833">Ubl conjugation pathway</keyword>
<dbReference type="RefSeq" id="WP_217839014.1">
    <property type="nucleotide sequence ID" value="NZ_CP077076.1"/>
</dbReference>
<evidence type="ECO:0000256" key="3">
    <source>
        <dbReference type="ARBA" id="ARBA00022786"/>
    </source>
</evidence>
<evidence type="ECO:0000259" key="5">
    <source>
        <dbReference type="PROSITE" id="PS52053"/>
    </source>
</evidence>
<keyword evidence="7" id="KW-1185">Reference proteome</keyword>
<proteinExistence type="inferred from homology"/>
<feature type="domain" description="NEL" evidence="5">
    <location>
        <begin position="1199"/>
        <end position="1486"/>
    </location>
</feature>
<gene>
    <name evidence="6" type="ORF">KSS94_15690</name>
</gene>
<dbReference type="Pfam" id="PF14496">
    <property type="entry name" value="NEL"/>
    <property type="match status" value="1"/>
</dbReference>
<comment type="similarity">
    <text evidence="4">Belongs to the LRR-containing bacterial E3 ligase family.</text>
</comment>
<dbReference type="PROSITE" id="PS52053">
    <property type="entry name" value="NEL"/>
    <property type="match status" value="1"/>
</dbReference>
<dbReference type="Pfam" id="PF20178">
    <property type="entry name" value="ToxA_N"/>
    <property type="match status" value="1"/>
</dbReference>
<organism evidence="6 7">
    <name type="scientific">Pseudomonas fakonensis</name>
    <dbReference type="NCBI Taxonomy" id="2842355"/>
    <lineage>
        <taxon>Bacteria</taxon>
        <taxon>Pseudomonadati</taxon>
        <taxon>Pseudomonadota</taxon>
        <taxon>Gammaproteobacteria</taxon>
        <taxon>Pseudomonadales</taxon>
        <taxon>Pseudomonadaceae</taxon>
        <taxon>Pseudomonas</taxon>
    </lineage>
</organism>
<dbReference type="PANTHER" id="PTHR47114">
    <property type="match status" value="1"/>
</dbReference>
<sequence length="1486" mass="164734">MTVQRSEAQQYQDQMIADRLPAWVARASVTQMQQLHQAMLASLQARERCAELLAGLQGVEAFARPLLQQAMQAQLGLDEAQVGFRQGHKEPVITSQPIGWPVTQAVYSVITPFEAALRNFTADQAQGQQLAGNRLVHLQGQSGELPSAARFAAFCRTLDLGGQYQRHLEQVLQPLRARNLLAELQRSALRVDAHIAWVAGALDADEQRLITELCDQRASLKLRGDPVRARRLKLLGCTLEQIVVLDVRDESWSPLYTSSRRVIVYIPGDPVTPLRSYDTLRQFANDLGKRLRTASYQRFFSRFVRRRDSQAFFAQVIGGYAGVSDLANIDLEEHMADWGSPLFDTLAKARIAQIKDDAAQIATPVAMLDREVQQAHDQRLATEGWTLLNLAGLFVPGLGLALLGVAAWQLLGEVYQGFEAWDEGDRSAALDHLCHVATDVAVLAATAAGVALVRTAWSRAALVDELVPARLASGDVRLARGELSAFIETQIPAQARCDEAGVSVLGEQAWVQMEARAYAVRQRPVDGRWQLQARNGRAPLLLGNGAGAWRLWSEEPGRWSRLQLFRRLGLTQYPLEDEDIEQVLLATDTREEHLRAMHLRGEAPDALLRDCTRRAALDGRIRRMVARLRSGQQAEDSTVRTHAEHLPGAYDLNDQQLAELAWQQRRALFERLYHASQDSHTPLLAALLRAFPGLPNDVAQELLEQVSAVQRQRLVDTGRVPLALAEAAAQALRRVRLARVYEGLYFDTPQTLDHARAALGLLAHLPGMPSDLGVQLYDGLQAEAPLLQSASSAARQFELVFGVDGLRLFDDQGQALTAEPAELFETLAAAFSDEDRNAVGVSEPFAHNLRVLLGRLAASNRSRLEGVLGMGTPKGWFRPPQRLADGRLGYPLSGRGTGRGRPRALYAMVRALYPLYEDLEIEHWARRAREAGQNVEVQLGRLAGELSALHSTLRDWAGFATSNTERNERRHLGEALVRGWQRMGPRIIGGGVEVAGYRLSLLGISLESLPDLPEVISFAHVRELSFRGMGLRQVSRGFLRAFPGVRVLELSGNRLVNLPGGLERLVELTELDLYDNQIVLDSAQVRMLEGCVSLQYLNLSFNPLGRTFSVRRLSRLRNLNLRAAQLPSMPPALLGRLELAIADLRDNHITTLPERFFQTPLWVSSSILLEHNPLDAETSLRFELYMRTHWSGDLGAGAAPASVRQGWLQAMGDAARAEQGGDWDALEAEEGSADFMGLLGRLQATSDFRRRPAALAERVFCMLDAMRAHTSLREVLFEQARQVLTCQDSVALSFSNLELRMLVWQAQVDAGTGGEQAALLHLGRQLWRLDQVQAIALEDIAARQVQGRDADQIEVVLAYRIGLRESLDLPAQPGDMTFAEVANVGAEQLEQARAQVLAAQTPERLAESLVDREFWQTWLERSQAERLAGLDEPYQQRLEGLLEQAQDGPGGEGEAMAQMNAVRDEREAARRALMLEMTLRVLGEGD</sequence>
<dbReference type="InterPro" id="IPR029487">
    <property type="entry name" value="NEL_dom"/>
</dbReference>
<dbReference type="EMBL" id="CP077076">
    <property type="protein sequence ID" value="QXH49393.1"/>
    <property type="molecule type" value="Genomic_DNA"/>
</dbReference>
<keyword evidence="4" id="KW-0832">Ubl conjugation</keyword>
<keyword evidence="4" id="KW-1035">Host cytoplasm</keyword>
<evidence type="ECO:0000256" key="4">
    <source>
        <dbReference type="PROSITE-ProRule" id="PRU01398"/>
    </source>
</evidence>
<protein>
    <recommendedName>
        <fullName evidence="5">NEL domain-containing protein</fullName>
    </recommendedName>
</protein>
<dbReference type="InterPro" id="IPR051071">
    <property type="entry name" value="LRR-bact_E3_ubiq_ligases"/>
</dbReference>
<keyword evidence="2" id="KW-0677">Repeat</keyword>
<dbReference type="Proteomes" id="UP001046350">
    <property type="component" value="Chromosome"/>
</dbReference>
<keyword evidence="4" id="KW-0808">Transferase</keyword>
<name>A0ABX8N165_9PSED</name>
<dbReference type="InterPro" id="IPR046673">
    <property type="entry name" value="ToxA_N"/>
</dbReference>
<evidence type="ECO:0000256" key="2">
    <source>
        <dbReference type="ARBA" id="ARBA00022737"/>
    </source>
</evidence>
<evidence type="ECO:0000256" key="1">
    <source>
        <dbReference type="ARBA" id="ARBA00022614"/>
    </source>
</evidence>
<comment type="PTM">
    <text evidence="4">Ubiquitinated in the presence of host E1 ubiquitin-activating enzyme, E2 ubiquitin-conjugating enzyme and ubiquitin.</text>
</comment>
<evidence type="ECO:0000313" key="7">
    <source>
        <dbReference type="Proteomes" id="UP001046350"/>
    </source>
</evidence>
<accession>A0ABX8N165</accession>
<feature type="active site" description="Glycyl thioester intermediate" evidence="4">
    <location>
        <position position="1286"/>
    </location>
</feature>